<sequence length="170" mass="19692">MIRYHVVNAFLEEQIDCRNINELMALENKLPGEEGCFIDSVLSFLATPTDRRLEWDLTAHCFGSCVINMSKVGIYALLDDGITAIHTPLLKQFGSIAEWQMVSYSFDDIQTLDMEKLDRDDLADKESGVLFMKVTNEKRQIRNYTLRNLNPAHLEQFQRLQMIRQASRMN</sequence>
<comment type="caution">
    <text evidence="1">The sequence shown here is derived from an EMBL/GenBank/DDBJ whole genome shotgun (WGS) entry which is preliminary data.</text>
</comment>
<organism evidence="1 2">
    <name type="scientific">Salinicoccus jeotgali</name>
    <dbReference type="NCBI Taxonomy" id="381634"/>
    <lineage>
        <taxon>Bacteria</taxon>
        <taxon>Bacillati</taxon>
        <taxon>Bacillota</taxon>
        <taxon>Bacilli</taxon>
        <taxon>Bacillales</taxon>
        <taxon>Staphylococcaceae</taxon>
        <taxon>Salinicoccus</taxon>
    </lineage>
</organism>
<dbReference type="RefSeq" id="WP_344703928.1">
    <property type="nucleotide sequence ID" value="NZ_BAABCK010000066.1"/>
</dbReference>
<reference evidence="2" key="1">
    <citation type="journal article" date="2019" name="Int. J. Syst. Evol. Microbiol.">
        <title>The Global Catalogue of Microorganisms (GCM) 10K type strain sequencing project: providing services to taxonomists for standard genome sequencing and annotation.</title>
        <authorList>
            <consortium name="The Broad Institute Genomics Platform"/>
            <consortium name="The Broad Institute Genome Sequencing Center for Infectious Disease"/>
            <person name="Wu L."/>
            <person name="Ma J."/>
        </authorList>
    </citation>
    <scope>NUCLEOTIDE SEQUENCE [LARGE SCALE GENOMIC DNA]</scope>
    <source>
        <strain evidence="2">JCM 16981</strain>
    </source>
</reference>
<dbReference type="EMBL" id="BAABCK010000066">
    <property type="protein sequence ID" value="GAA3731375.1"/>
    <property type="molecule type" value="Genomic_DNA"/>
</dbReference>
<name>A0ABP7FA61_9STAP</name>
<evidence type="ECO:0000313" key="2">
    <source>
        <dbReference type="Proteomes" id="UP001500920"/>
    </source>
</evidence>
<evidence type="ECO:0000313" key="1">
    <source>
        <dbReference type="EMBL" id="GAA3731375.1"/>
    </source>
</evidence>
<dbReference type="Proteomes" id="UP001500920">
    <property type="component" value="Unassembled WGS sequence"/>
</dbReference>
<accession>A0ABP7FA61</accession>
<keyword evidence="2" id="KW-1185">Reference proteome</keyword>
<protein>
    <recommendedName>
        <fullName evidence="3">YokE-like PH domain-containing protein</fullName>
    </recommendedName>
</protein>
<proteinExistence type="predicted"/>
<evidence type="ECO:0008006" key="3">
    <source>
        <dbReference type="Google" id="ProtNLM"/>
    </source>
</evidence>
<gene>
    <name evidence="1" type="ORF">GCM10022378_19550</name>
</gene>